<name>C8VK64_EMENI</name>
<evidence type="ECO:0000313" key="2">
    <source>
        <dbReference type="EMBL" id="CBF82477.1"/>
    </source>
</evidence>
<keyword evidence="3" id="KW-1185">Reference proteome</keyword>
<accession>C8VK64</accession>
<reference evidence="3" key="2">
    <citation type="journal article" date="2009" name="Fungal Genet. Biol.">
        <title>The 2008 update of the Aspergillus nidulans genome annotation: a community effort.</title>
        <authorList>
            <person name="Wortman J.R."/>
            <person name="Gilsenan J.M."/>
            <person name="Joardar V."/>
            <person name="Deegan J."/>
            <person name="Clutterbuck J."/>
            <person name="Andersen M.R."/>
            <person name="Archer D."/>
            <person name="Bencina M."/>
            <person name="Braus G."/>
            <person name="Coutinho P."/>
            <person name="von Dohren H."/>
            <person name="Doonan J."/>
            <person name="Driessen A.J."/>
            <person name="Durek P."/>
            <person name="Espeso E."/>
            <person name="Fekete E."/>
            <person name="Flipphi M."/>
            <person name="Estrada C.G."/>
            <person name="Geysens S."/>
            <person name="Goldman G."/>
            <person name="de Groot P.W."/>
            <person name="Hansen K."/>
            <person name="Harris S.D."/>
            <person name="Heinekamp T."/>
            <person name="Helmstaedt K."/>
            <person name="Henrissat B."/>
            <person name="Hofmann G."/>
            <person name="Homan T."/>
            <person name="Horio T."/>
            <person name="Horiuchi H."/>
            <person name="James S."/>
            <person name="Jones M."/>
            <person name="Karaffa L."/>
            <person name="Karanyi Z."/>
            <person name="Kato M."/>
            <person name="Keller N."/>
            <person name="Kelly D.E."/>
            <person name="Kiel J.A."/>
            <person name="Kim J.M."/>
            <person name="van der Klei I.J."/>
            <person name="Klis F.M."/>
            <person name="Kovalchuk A."/>
            <person name="Krasevec N."/>
            <person name="Kubicek C.P."/>
            <person name="Liu B."/>
            <person name="Maccabe A."/>
            <person name="Meyer V."/>
            <person name="Mirabito P."/>
            <person name="Miskei M."/>
            <person name="Mos M."/>
            <person name="Mullins J."/>
            <person name="Nelson D.R."/>
            <person name="Nielsen J."/>
            <person name="Oakley B.R."/>
            <person name="Osmani S.A."/>
            <person name="Pakula T."/>
            <person name="Paszewski A."/>
            <person name="Paulsen I."/>
            <person name="Pilsyk S."/>
            <person name="Pocsi I."/>
            <person name="Punt P.J."/>
            <person name="Ram A.F."/>
            <person name="Ren Q."/>
            <person name="Robellet X."/>
            <person name="Robson G."/>
            <person name="Seiboth B."/>
            <person name="van Solingen P."/>
            <person name="Specht T."/>
            <person name="Sun J."/>
            <person name="Taheri-Talesh N."/>
            <person name="Takeshita N."/>
            <person name="Ussery D."/>
            <person name="vanKuyk P.A."/>
            <person name="Visser H."/>
            <person name="van de Vondervoort P.J."/>
            <person name="de Vries R.P."/>
            <person name="Walton J."/>
            <person name="Xiang X."/>
            <person name="Xiong Y."/>
            <person name="Zeng A.P."/>
            <person name="Brandt B.W."/>
            <person name="Cornell M.J."/>
            <person name="van den Hondel C.A."/>
            <person name="Visser J."/>
            <person name="Oliver S.G."/>
            <person name="Turner G."/>
        </authorList>
    </citation>
    <scope>GENOME REANNOTATION</scope>
    <source>
        <strain evidence="3">FGSC A4 / ATCC 38163 / CBS 112.46 / NRRL 194 / M139</strain>
    </source>
</reference>
<feature type="region of interest" description="Disordered" evidence="1">
    <location>
        <begin position="1"/>
        <end position="21"/>
    </location>
</feature>
<dbReference type="Proteomes" id="UP000000560">
    <property type="component" value="Chromosome VI"/>
</dbReference>
<organism evidence="2 3">
    <name type="scientific">Emericella nidulans (strain FGSC A4 / ATCC 38163 / CBS 112.46 / NRRL 194 / M139)</name>
    <name type="common">Aspergillus nidulans</name>
    <dbReference type="NCBI Taxonomy" id="227321"/>
    <lineage>
        <taxon>Eukaryota</taxon>
        <taxon>Fungi</taxon>
        <taxon>Dikarya</taxon>
        <taxon>Ascomycota</taxon>
        <taxon>Pezizomycotina</taxon>
        <taxon>Eurotiomycetes</taxon>
        <taxon>Eurotiomycetidae</taxon>
        <taxon>Eurotiales</taxon>
        <taxon>Aspergillaceae</taxon>
        <taxon>Aspergillus</taxon>
        <taxon>Aspergillus subgen. Nidulantes</taxon>
    </lineage>
</organism>
<feature type="compositionally biased region" description="Polar residues" evidence="1">
    <location>
        <begin position="41"/>
        <end position="54"/>
    </location>
</feature>
<dbReference type="EMBL" id="BN001306">
    <property type="protein sequence ID" value="CBF82477.1"/>
    <property type="molecule type" value="Genomic_DNA"/>
</dbReference>
<dbReference type="InParanoid" id="C8VK64"/>
<gene>
    <name evidence="2" type="ORF">ANIA_09136</name>
</gene>
<reference evidence="3" key="1">
    <citation type="journal article" date="2005" name="Nature">
        <title>Sequencing of Aspergillus nidulans and comparative analysis with A. fumigatus and A. oryzae.</title>
        <authorList>
            <person name="Galagan J.E."/>
            <person name="Calvo S.E."/>
            <person name="Cuomo C."/>
            <person name="Ma L.J."/>
            <person name="Wortman J.R."/>
            <person name="Batzoglou S."/>
            <person name="Lee S.I."/>
            <person name="Basturkmen M."/>
            <person name="Spevak C.C."/>
            <person name="Clutterbuck J."/>
            <person name="Kapitonov V."/>
            <person name="Jurka J."/>
            <person name="Scazzocchio C."/>
            <person name="Farman M."/>
            <person name="Butler J."/>
            <person name="Purcell S."/>
            <person name="Harris S."/>
            <person name="Braus G.H."/>
            <person name="Draht O."/>
            <person name="Busch S."/>
            <person name="D'Enfert C."/>
            <person name="Bouchier C."/>
            <person name="Goldman G.H."/>
            <person name="Bell-Pedersen D."/>
            <person name="Griffiths-Jones S."/>
            <person name="Doonan J.H."/>
            <person name="Yu J."/>
            <person name="Vienken K."/>
            <person name="Pain A."/>
            <person name="Freitag M."/>
            <person name="Selker E.U."/>
            <person name="Archer D.B."/>
            <person name="Penalva M.A."/>
            <person name="Oakley B.R."/>
            <person name="Momany M."/>
            <person name="Tanaka T."/>
            <person name="Kumagai T."/>
            <person name="Asai K."/>
            <person name="Machida M."/>
            <person name="Nierman W.C."/>
            <person name="Denning D.W."/>
            <person name="Caddick M."/>
            <person name="Hynes M."/>
            <person name="Paoletti M."/>
            <person name="Fischer R."/>
            <person name="Miller B."/>
            <person name="Dyer P."/>
            <person name="Sachs M.S."/>
            <person name="Osmani S.A."/>
            <person name="Birren B.W."/>
        </authorList>
    </citation>
    <scope>NUCLEOTIDE SEQUENCE [LARGE SCALE GENOMIC DNA]</scope>
    <source>
        <strain evidence="3">FGSC A4 / ATCC 38163 / CBS 112.46 / NRRL 194 / M139</strain>
    </source>
</reference>
<sequence>MAQSTKYRERKRKRSYAKNPVGVLTPSSRIHVMSSSELKFQTMQTRQTDTCSQRIETKQPSTRDGRNP</sequence>
<dbReference type="RefSeq" id="XP_050468338.1">
    <property type="nucleotide sequence ID" value="XM_050612413.1"/>
</dbReference>
<dbReference type="GeneID" id="2867964"/>
<evidence type="ECO:0000313" key="3">
    <source>
        <dbReference type="Proteomes" id="UP000000560"/>
    </source>
</evidence>
<feature type="compositionally biased region" description="Basic and acidic residues" evidence="1">
    <location>
        <begin position="55"/>
        <end position="68"/>
    </location>
</feature>
<dbReference type="AlphaFoldDB" id="C8VK64"/>
<protein>
    <submittedName>
        <fullName evidence="2">Uncharacterized protein</fullName>
    </submittedName>
</protein>
<proteinExistence type="predicted"/>
<dbReference type="HOGENOM" id="CLU_2793958_0_0_1"/>
<evidence type="ECO:0000256" key="1">
    <source>
        <dbReference type="SAM" id="MobiDB-lite"/>
    </source>
</evidence>
<feature type="region of interest" description="Disordered" evidence="1">
    <location>
        <begin position="41"/>
        <end position="68"/>
    </location>
</feature>
<dbReference type="KEGG" id="ani:ANIA_09136"/>